<dbReference type="STRING" id="7994.ENSAMXP00000033825"/>
<dbReference type="FunCoup" id="A0A3B1IWA1">
    <property type="interactions" value="176"/>
</dbReference>
<dbReference type="PANTHER" id="PTHR11486">
    <property type="entry name" value="FIBROBLAST GROWTH FACTOR"/>
    <property type="match status" value="1"/>
</dbReference>
<reference evidence="6" key="2">
    <citation type="journal article" date="2014" name="Nat. Commun.">
        <title>The cavefish genome reveals candidate genes for eye loss.</title>
        <authorList>
            <person name="McGaugh S.E."/>
            <person name="Gross J.B."/>
            <person name="Aken B."/>
            <person name="Blin M."/>
            <person name="Borowsky R."/>
            <person name="Chalopin D."/>
            <person name="Hinaux H."/>
            <person name="Jeffery W.R."/>
            <person name="Keene A."/>
            <person name="Ma L."/>
            <person name="Minx P."/>
            <person name="Murphy D."/>
            <person name="O'Quin K.E."/>
            <person name="Retaux S."/>
            <person name="Rohner N."/>
            <person name="Searle S.M."/>
            <person name="Stahl B.A."/>
            <person name="Tabin C."/>
            <person name="Volff J.N."/>
            <person name="Yoshizawa M."/>
            <person name="Warren W.C."/>
        </authorList>
    </citation>
    <scope>NUCLEOTIDE SEQUENCE [LARGE SCALE GENOMIC DNA]</scope>
    <source>
        <strain evidence="6">female</strain>
    </source>
</reference>
<dbReference type="GO" id="GO:0005576">
    <property type="term" value="C:extracellular region"/>
    <property type="evidence" value="ECO:0007669"/>
    <property type="project" value="UniProtKB-SubCell"/>
</dbReference>
<protein>
    <recommendedName>
        <fullName evidence="4">Fibroblast growth factor</fullName>
        <shortName evidence="4">FGF</shortName>
    </recommendedName>
</protein>
<proteinExistence type="inferred from homology"/>
<reference evidence="6" key="1">
    <citation type="submission" date="2013-03" db="EMBL/GenBank/DDBJ databases">
        <authorList>
            <person name="Jeffery W."/>
            <person name="Warren W."/>
            <person name="Wilson R.K."/>
        </authorList>
    </citation>
    <scope>NUCLEOTIDE SEQUENCE</scope>
    <source>
        <strain evidence="6">female</strain>
    </source>
</reference>
<dbReference type="OMA" id="NHYNTYL"/>
<keyword evidence="3" id="KW-0964">Secreted</keyword>
<keyword evidence="6" id="KW-1185">Reference proteome</keyword>
<sequence length="146" mass="16421">MEASGGQAGVQDYRRRTRLHCLNGGYHLLILPDGAVQGSREEEHRYSVLRIKAVSPGVVVIEGVEAGRFLSMSEDGTLYGSPSVTDESYFLERIEENHYNTYQSQKYGPNWYVGLKKNGNPKNGSRTHIGQKAIFFLPLQLDQMKD</sequence>
<name>A0A3B1IWA1_ASTMX</name>
<dbReference type="KEGG" id="amex:103027348"/>
<evidence type="ECO:0000256" key="4">
    <source>
        <dbReference type="RuleBase" id="RU049442"/>
    </source>
</evidence>
<reference evidence="5" key="3">
    <citation type="submission" date="2025-08" db="UniProtKB">
        <authorList>
            <consortium name="Ensembl"/>
        </authorList>
    </citation>
    <scope>IDENTIFICATION</scope>
</reference>
<evidence type="ECO:0000313" key="5">
    <source>
        <dbReference type="Ensembl" id="ENSAMXP00000033825.1"/>
    </source>
</evidence>
<dbReference type="InterPro" id="IPR002209">
    <property type="entry name" value="Fibroblast_GF_fam"/>
</dbReference>
<accession>A0A3B1IWA1</accession>
<dbReference type="GeneTree" id="ENSGT00940000165035"/>
<dbReference type="GO" id="GO:0008083">
    <property type="term" value="F:growth factor activity"/>
    <property type="evidence" value="ECO:0007669"/>
    <property type="project" value="InterPro"/>
</dbReference>
<comment type="subcellular location">
    <subcellularLocation>
        <location evidence="1">Secreted</location>
    </subcellularLocation>
</comment>
<dbReference type="SMART" id="SM00442">
    <property type="entry name" value="FGF"/>
    <property type="match status" value="1"/>
</dbReference>
<evidence type="ECO:0000256" key="3">
    <source>
        <dbReference type="ARBA" id="ARBA00022525"/>
    </source>
</evidence>
<dbReference type="InParanoid" id="A0A3B1IWA1"/>
<dbReference type="SUPFAM" id="SSF50353">
    <property type="entry name" value="Cytokine"/>
    <property type="match status" value="1"/>
</dbReference>
<evidence type="ECO:0000256" key="1">
    <source>
        <dbReference type="ARBA" id="ARBA00004613"/>
    </source>
</evidence>
<reference evidence="5" key="4">
    <citation type="submission" date="2025-09" db="UniProtKB">
        <authorList>
            <consortium name="Ensembl"/>
        </authorList>
    </citation>
    <scope>IDENTIFICATION</scope>
</reference>
<dbReference type="GeneID" id="103027348"/>
<dbReference type="Proteomes" id="UP000018467">
    <property type="component" value="Unassembled WGS sequence"/>
</dbReference>
<evidence type="ECO:0000313" key="6">
    <source>
        <dbReference type="Proteomes" id="UP000018467"/>
    </source>
</evidence>
<dbReference type="Pfam" id="PF00167">
    <property type="entry name" value="FGF"/>
    <property type="match status" value="1"/>
</dbReference>
<dbReference type="InterPro" id="IPR008996">
    <property type="entry name" value="IL1/FGF"/>
</dbReference>
<dbReference type="Ensembl" id="ENSAMXT00000045216.1">
    <property type="protein sequence ID" value="ENSAMXP00000033825.1"/>
    <property type="gene ID" value="ENSAMXG00000035950.1"/>
</dbReference>
<dbReference type="PRINTS" id="PR00263">
    <property type="entry name" value="HBGFFGF"/>
</dbReference>
<dbReference type="OrthoDB" id="5987799at2759"/>
<dbReference type="PRINTS" id="PR00262">
    <property type="entry name" value="IL1HBGF"/>
</dbReference>
<organism evidence="5 6">
    <name type="scientific">Astyanax mexicanus</name>
    <name type="common">Blind cave fish</name>
    <name type="synonym">Astyanax fasciatus mexicanus</name>
    <dbReference type="NCBI Taxonomy" id="7994"/>
    <lineage>
        <taxon>Eukaryota</taxon>
        <taxon>Metazoa</taxon>
        <taxon>Chordata</taxon>
        <taxon>Craniata</taxon>
        <taxon>Vertebrata</taxon>
        <taxon>Euteleostomi</taxon>
        <taxon>Actinopterygii</taxon>
        <taxon>Neopterygii</taxon>
        <taxon>Teleostei</taxon>
        <taxon>Ostariophysi</taxon>
        <taxon>Characiformes</taxon>
        <taxon>Characoidei</taxon>
        <taxon>Acestrorhamphidae</taxon>
        <taxon>Acestrorhamphinae</taxon>
        <taxon>Astyanax</taxon>
    </lineage>
</organism>
<dbReference type="Bgee" id="ENSAMXG00000035950">
    <property type="expression patterns" value="Expressed in head kidney and 14 other cell types or tissues"/>
</dbReference>
<comment type="similarity">
    <text evidence="2 4">Belongs to the heparin-binding growth factors family.</text>
</comment>
<evidence type="ECO:0000256" key="2">
    <source>
        <dbReference type="ARBA" id="ARBA00007936"/>
    </source>
</evidence>
<dbReference type="Gene3D" id="2.80.10.50">
    <property type="match status" value="1"/>
</dbReference>
<dbReference type="AlphaFoldDB" id="A0A3B1IWA1"/>
<dbReference type="CTD" id="393733"/>
<dbReference type="RefSeq" id="XP_007258640.1">
    <property type="nucleotide sequence ID" value="XM_007258578.4"/>
</dbReference>